<dbReference type="InterPro" id="IPR051678">
    <property type="entry name" value="AGP_Transferase"/>
</dbReference>
<evidence type="ECO:0000313" key="2">
    <source>
        <dbReference type="EMBL" id="EFQ96833.1"/>
    </source>
</evidence>
<dbReference type="PANTHER" id="PTHR21310">
    <property type="entry name" value="AMINOGLYCOSIDE PHOSPHOTRANSFERASE-RELATED-RELATED"/>
    <property type="match status" value="1"/>
</dbReference>
<name>E4V6W7_ARTGP</name>
<dbReference type="Gene3D" id="3.30.200.20">
    <property type="entry name" value="Phosphorylase Kinase, domain 1"/>
    <property type="match status" value="1"/>
</dbReference>
<dbReference type="VEuPathDB" id="FungiDB:MGYG_09207"/>
<dbReference type="HOGENOM" id="CLU_027206_0_0_1"/>
<feature type="domain" description="Aminoglycoside phosphotransferase" evidence="1">
    <location>
        <begin position="82"/>
        <end position="315"/>
    </location>
</feature>
<dbReference type="InterPro" id="IPR002575">
    <property type="entry name" value="Aminoglycoside_PTrfase"/>
</dbReference>
<dbReference type="Gene3D" id="3.90.1200.10">
    <property type="match status" value="1"/>
</dbReference>
<dbReference type="Pfam" id="PF01636">
    <property type="entry name" value="APH"/>
    <property type="match status" value="1"/>
</dbReference>
<reference evidence="3" key="1">
    <citation type="journal article" date="2012" name="MBio">
        <title>Comparative genome analysis of Trichophyton rubrum and related dermatophytes reveals candidate genes involved in infection.</title>
        <authorList>
            <person name="Martinez D.A."/>
            <person name="Oliver B.G."/>
            <person name="Graeser Y."/>
            <person name="Goldberg J.M."/>
            <person name="Li W."/>
            <person name="Martinez-Rossi N.M."/>
            <person name="Monod M."/>
            <person name="Shelest E."/>
            <person name="Barton R.C."/>
            <person name="Birch E."/>
            <person name="Brakhage A.A."/>
            <person name="Chen Z."/>
            <person name="Gurr S.J."/>
            <person name="Heiman D."/>
            <person name="Heitman J."/>
            <person name="Kosti I."/>
            <person name="Rossi A."/>
            <person name="Saif S."/>
            <person name="Samalova M."/>
            <person name="Saunders C.W."/>
            <person name="Shea T."/>
            <person name="Summerbell R.C."/>
            <person name="Xu J."/>
            <person name="Young S."/>
            <person name="Zeng Q."/>
            <person name="Birren B.W."/>
            <person name="Cuomo C.A."/>
            <person name="White T.C."/>
        </authorList>
    </citation>
    <scope>NUCLEOTIDE SEQUENCE [LARGE SCALE GENOMIC DNA]</scope>
    <source>
        <strain evidence="3">ATCC MYA-4604 / CBS 118893</strain>
    </source>
</reference>
<dbReference type="RefSeq" id="XP_003169210.1">
    <property type="nucleotide sequence ID" value="XM_003169162.1"/>
</dbReference>
<accession>E4V6W7</accession>
<organism evidence="3">
    <name type="scientific">Arthroderma gypseum (strain ATCC MYA-4604 / CBS 118893)</name>
    <name type="common">Microsporum gypseum</name>
    <dbReference type="NCBI Taxonomy" id="535722"/>
    <lineage>
        <taxon>Eukaryota</taxon>
        <taxon>Fungi</taxon>
        <taxon>Dikarya</taxon>
        <taxon>Ascomycota</taxon>
        <taxon>Pezizomycotina</taxon>
        <taxon>Eurotiomycetes</taxon>
        <taxon>Eurotiomycetidae</taxon>
        <taxon>Onygenales</taxon>
        <taxon>Arthrodermataceae</taxon>
        <taxon>Nannizzia</taxon>
    </lineage>
</organism>
<dbReference type="SUPFAM" id="SSF56112">
    <property type="entry name" value="Protein kinase-like (PK-like)"/>
    <property type="match status" value="1"/>
</dbReference>
<protein>
    <recommendedName>
        <fullName evidence="1">Aminoglycoside phosphotransferase domain-containing protein</fullName>
    </recommendedName>
</protein>
<dbReference type="Proteomes" id="UP000002669">
    <property type="component" value="Unassembled WGS sequence"/>
</dbReference>
<proteinExistence type="predicted"/>
<gene>
    <name evidence="2" type="ORF">MGYG_09207</name>
</gene>
<evidence type="ECO:0000259" key="1">
    <source>
        <dbReference type="Pfam" id="PF01636"/>
    </source>
</evidence>
<dbReference type="OMA" id="YAWNEEM"/>
<keyword evidence="3" id="KW-1185">Reference proteome</keyword>
<dbReference type="InterPro" id="IPR011009">
    <property type="entry name" value="Kinase-like_dom_sf"/>
</dbReference>
<dbReference type="EMBL" id="DS989831">
    <property type="protein sequence ID" value="EFQ96833.1"/>
    <property type="molecule type" value="Genomic_DNA"/>
</dbReference>
<dbReference type="GeneID" id="10024449"/>
<dbReference type="eggNOG" id="ENOG502SNUF">
    <property type="taxonomic scope" value="Eukaryota"/>
</dbReference>
<dbReference type="PANTHER" id="PTHR21310:SF15">
    <property type="entry name" value="AMINOGLYCOSIDE PHOSPHOTRANSFERASE DOMAIN-CONTAINING PROTEIN"/>
    <property type="match status" value="1"/>
</dbReference>
<dbReference type="AlphaFoldDB" id="E4V6W7"/>
<dbReference type="InParanoid" id="E4V6W7"/>
<sequence length="484" mass="54367">MSRCPPIKAQPGSAESNDAAIFSPVISALNLESLPAFCARVRKASTDCVENQEALIEPIDIEPPLFGSYHALFPIRFQDGLRWILKIPACGISEHFNASASSALQSEALTMRLIRRETSVPVPEVFTFDATVGNELGVPFILMSFIQGTSLYDCWFDMKLSREGRMLRRTRTLEDIARAMAELSSFSFPTGGALMFDMDGKPTPGPSRFVDHQAMLERLGQGDDDDDDDDDTEPALYFEAGPFTDPQNFYLLSLDRAKEPENNLHRGLRRFLEILLRWIPAPPDPKFVLTHPDLNMQNVLVSEDGSLQGLIDWDGVAAVPRFLGNEKYPSWLTRDWDPAMYAWNEEMEQGIEQDTLWEDSPGTLALHRKEYNDAMQRYLSLQGDSVESYNTPASQGSSTTEKSLFVENLLIAAEDSICRFDILTKFVEKIVELAQADSSDRTNNQYGDLEIFDIAGDLAEGKLEQDMLAFLRKGFEALLNQRSM</sequence>
<evidence type="ECO:0000313" key="3">
    <source>
        <dbReference type="Proteomes" id="UP000002669"/>
    </source>
</evidence>
<dbReference type="OrthoDB" id="10003767at2759"/>
<dbReference type="STRING" id="535722.E4V6W7"/>